<dbReference type="Proteomes" id="UP001064048">
    <property type="component" value="Chromosome Z"/>
</dbReference>
<dbReference type="EMBL" id="CM046131">
    <property type="protein sequence ID" value="KAI8430393.1"/>
    <property type="molecule type" value="Genomic_DNA"/>
</dbReference>
<gene>
    <name evidence="1" type="ORF">MSG28_000681</name>
</gene>
<sequence>MFFILLFLCVALIAILKYNGRNRDYWKKRGVNIQIEGTNWKFLLERCARDFAQLMEENVKFREKPFNALYTFNIRYRRIIIRHRHGAEYNGLPVHGYGLEVA</sequence>
<proteinExistence type="predicted"/>
<protein>
    <submittedName>
        <fullName evidence="1">Uncharacterized protein</fullName>
    </submittedName>
</protein>
<reference evidence="1 2" key="1">
    <citation type="journal article" date="2022" name="Genome Biol. Evol.">
        <title>The Spruce Budworm Genome: Reconstructing the Evolutionary History of Antifreeze Proteins.</title>
        <authorList>
            <person name="Beliveau C."/>
            <person name="Gagne P."/>
            <person name="Picq S."/>
            <person name="Vernygora O."/>
            <person name="Keeling C.I."/>
            <person name="Pinkney K."/>
            <person name="Doucet D."/>
            <person name="Wen F."/>
            <person name="Johnston J.S."/>
            <person name="Maaroufi H."/>
            <person name="Boyle B."/>
            <person name="Laroche J."/>
            <person name="Dewar K."/>
            <person name="Juretic N."/>
            <person name="Blackburn G."/>
            <person name="Nisole A."/>
            <person name="Brunet B."/>
            <person name="Brandao M."/>
            <person name="Lumley L."/>
            <person name="Duan J."/>
            <person name="Quan G."/>
            <person name="Lucarotti C.J."/>
            <person name="Roe A.D."/>
            <person name="Sperling F.A.H."/>
            <person name="Levesque R.C."/>
            <person name="Cusson M."/>
        </authorList>
    </citation>
    <scope>NUCLEOTIDE SEQUENCE [LARGE SCALE GENOMIC DNA]</scope>
    <source>
        <strain evidence="1">Glfc:IPQL:Cfum</strain>
    </source>
</reference>
<organism evidence="1 2">
    <name type="scientific">Choristoneura fumiferana</name>
    <name type="common">Spruce budworm moth</name>
    <name type="synonym">Archips fumiferana</name>
    <dbReference type="NCBI Taxonomy" id="7141"/>
    <lineage>
        <taxon>Eukaryota</taxon>
        <taxon>Metazoa</taxon>
        <taxon>Ecdysozoa</taxon>
        <taxon>Arthropoda</taxon>
        <taxon>Hexapoda</taxon>
        <taxon>Insecta</taxon>
        <taxon>Pterygota</taxon>
        <taxon>Neoptera</taxon>
        <taxon>Endopterygota</taxon>
        <taxon>Lepidoptera</taxon>
        <taxon>Glossata</taxon>
        <taxon>Ditrysia</taxon>
        <taxon>Tortricoidea</taxon>
        <taxon>Tortricidae</taxon>
        <taxon>Tortricinae</taxon>
        <taxon>Choristoneura</taxon>
    </lineage>
</organism>
<keyword evidence="2" id="KW-1185">Reference proteome</keyword>
<accession>A0ACC0K1Z6</accession>
<evidence type="ECO:0000313" key="2">
    <source>
        <dbReference type="Proteomes" id="UP001064048"/>
    </source>
</evidence>
<evidence type="ECO:0000313" key="1">
    <source>
        <dbReference type="EMBL" id="KAI8430393.1"/>
    </source>
</evidence>
<comment type="caution">
    <text evidence="1">The sequence shown here is derived from an EMBL/GenBank/DDBJ whole genome shotgun (WGS) entry which is preliminary data.</text>
</comment>
<name>A0ACC0K1Z6_CHOFU</name>